<evidence type="ECO:0000313" key="3">
    <source>
        <dbReference type="Proteomes" id="UP000198850"/>
    </source>
</evidence>
<name>A0A1H4G3Q4_9SPHI</name>
<feature type="domain" description="Putative auto-transporter adhesin head GIN" evidence="1">
    <location>
        <begin position="45"/>
        <end position="95"/>
    </location>
</feature>
<proteinExistence type="predicted"/>
<dbReference type="Gene3D" id="2.160.20.120">
    <property type="match status" value="1"/>
</dbReference>
<reference evidence="2 3" key="1">
    <citation type="submission" date="2016-10" db="EMBL/GenBank/DDBJ databases">
        <authorList>
            <person name="de Groot N.N."/>
        </authorList>
    </citation>
    <scope>NUCLEOTIDE SEQUENCE [LARGE SCALE GENOMIC DNA]</scope>
    <source>
        <strain evidence="2 3">DSM 19033</strain>
    </source>
</reference>
<dbReference type="InterPro" id="IPR021255">
    <property type="entry name" value="DUF2807"/>
</dbReference>
<accession>A0A1H4G3Q4</accession>
<dbReference type="EMBL" id="FNRA01000009">
    <property type="protein sequence ID" value="SEB04215.1"/>
    <property type="molecule type" value="Genomic_DNA"/>
</dbReference>
<keyword evidence="3" id="KW-1185">Reference proteome</keyword>
<evidence type="ECO:0000313" key="2">
    <source>
        <dbReference type="EMBL" id="SEB04215.1"/>
    </source>
</evidence>
<evidence type="ECO:0000259" key="1">
    <source>
        <dbReference type="Pfam" id="PF10988"/>
    </source>
</evidence>
<sequence length="122" mass="13840">MYKKATLSVIFFILFLQFLYPDISYGQAISGSGVYSKTTIPIGSYSALRLKSSSDIVLVAGNENNIVIEADEKFMPYIECVVINGCLTVRNKNEAWFNLVFNGQLKRYSPTFLHPGWWKRAD</sequence>
<protein>
    <recommendedName>
        <fullName evidence="1">Putative auto-transporter adhesin head GIN domain-containing protein</fullName>
    </recommendedName>
</protein>
<dbReference type="AlphaFoldDB" id="A0A1H4G3Q4"/>
<dbReference type="OrthoDB" id="794214at2"/>
<dbReference type="Proteomes" id="UP000198850">
    <property type="component" value="Unassembled WGS sequence"/>
</dbReference>
<organism evidence="2 3">
    <name type="scientific">Pedobacter hartonius</name>
    <dbReference type="NCBI Taxonomy" id="425514"/>
    <lineage>
        <taxon>Bacteria</taxon>
        <taxon>Pseudomonadati</taxon>
        <taxon>Bacteroidota</taxon>
        <taxon>Sphingobacteriia</taxon>
        <taxon>Sphingobacteriales</taxon>
        <taxon>Sphingobacteriaceae</taxon>
        <taxon>Pedobacter</taxon>
    </lineage>
</organism>
<dbReference type="Pfam" id="PF10988">
    <property type="entry name" value="DUF2807"/>
    <property type="match status" value="1"/>
</dbReference>
<dbReference type="RefSeq" id="WP_090558241.1">
    <property type="nucleotide sequence ID" value="NZ_FNRA01000009.1"/>
</dbReference>
<gene>
    <name evidence="2" type="ORF">SAMN05443550_10917</name>
</gene>